<gene>
    <name evidence="2" type="ORF">FHR38_005457</name>
</gene>
<dbReference type="RefSeq" id="WP_184537451.1">
    <property type="nucleotide sequence ID" value="NZ_JACHJW010000001.1"/>
</dbReference>
<organism evidence="2 3">
    <name type="scientific">Micromonospora polyrhachis</name>
    <dbReference type="NCBI Taxonomy" id="1282883"/>
    <lineage>
        <taxon>Bacteria</taxon>
        <taxon>Bacillati</taxon>
        <taxon>Actinomycetota</taxon>
        <taxon>Actinomycetes</taxon>
        <taxon>Micromonosporales</taxon>
        <taxon>Micromonosporaceae</taxon>
        <taxon>Micromonospora</taxon>
    </lineage>
</organism>
<sequence>MVQPRVCRSAGRLLLAALLTALMTISASGTAIADSGSDRGVGILTPRDVYMMDYPGDTALEPNSSGPPYWNSPDVRVCPTTAPCSPGLTAPAYTTNYIQVTLRNPGPYGSGTDVGTLRVYFTTSGGAAIWPLDWTHLNSAMVTVPPGVMTVVLPWTTPGPGLVSTLYRWVSTDDPMLYEGPDTYDNARFNNNVAWKNFSVV</sequence>
<feature type="chain" id="PRO_5030685042" description="CARDB domain-containing protein" evidence="1">
    <location>
        <begin position="34"/>
        <end position="201"/>
    </location>
</feature>
<dbReference type="Proteomes" id="UP000578819">
    <property type="component" value="Unassembled WGS sequence"/>
</dbReference>
<evidence type="ECO:0000313" key="3">
    <source>
        <dbReference type="Proteomes" id="UP000578819"/>
    </source>
</evidence>
<proteinExistence type="predicted"/>
<protein>
    <recommendedName>
        <fullName evidence="4">CARDB domain-containing protein</fullName>
    </recommendedName>
</protein>
<dbReference type="EMBL" id="JACHJW010000001">
    <property type="protein sequence ID" value="MBB4961724.1"/>
    <property type="molecule type" value="Genomic_DNA"/>
</dbReference>
<evidence type="ECO:0000256" key="1">
    <source>
        <dbReference type="SAM" id="SignalP"/>
    </source>
</evidence>
<comment type="caution">
    <text evidence="2">The sequence shown here is derived from an EMBL/GenBank/DDBJ whole genome shotgun (WGS) entry which is preliminary data.</text>
</comment>
<reference evidence="2 3" key="1">
    <citation type="submission" date="2020-08" db="EMBL/GenBank/DDBJ databases">
        <title>Sequencing the genomes of 1000 actinobacteria strains.</title>
        <authorList>
            <person name="Klenk H.-P."/>
        </authorList>
    </citation>
    <scope>NUCLEOTIDE SEQUENCE [LARGE SCALE GENOMIC DNA]</scope>
    <source>
        <strain evidence="2 3">DSM 45886</strain>
    </source>
</reference>
<evidence type="ECO:0008006" key="4">
    <source>
        <dbReference type="Google" id="ProtNLM"/>
    </source>
</evidence>
<accession>A0A7W7SVI3</accession>
<feature type="signal peptide" evidence="1">
    <location>
        <begin position="1"/>
        <end position="33"/>
    </location>
</feature>
<keyword evidence="3" id="KW-1185">Reference proteome</keyword>
<dbReference type="AlphaFoldDB" id="A0A7W7SVI3"/>
<evidence type="ECO:0000313" key="2">
    <source>
        <dbReference type="EMBL" id="MBB4961724.1"/>
    </source>
</evidence>
<keyword evidence="1" id="KW-0732">Signal</keyword>
<name>A0A7W7SVI3_9ACTN</name>